<dbReference type="AlphaFoldDB" id="A0A699XRY1"/>
<accession>A0A699XRY1</accession>
<feature type="non-terminal residue" evidence="1">
    <location>
        <position position="1"/>
    </location>
</feature>
<name>A0A699XRY1_TANCI</name>
<proteinExistence type="predicted"/>
<reference evidence="1" key="1">
    <citation type="journal article" date="2019" name="Sci. Rep.">
        <title>Draft genome of Tanacetum cinerariifolium, the natural source of mosquito coil.</title>
        <authorList>
            <person name="Yamashiro T."/>
            <person name="Shiraishi A."/>
            <person name="Satake H."/>
            <person name="Nakayama K."/>
        </authorList>
    </citation>
    <scope>NUCLEOTIDE SEQUENCE</scope>
</reference>
<dbReference type="EMBL" id="BKCJ011928233">
    <property type="protein sequence ID" value="GFD62457.1"/>
    <property type="molecule type" value="Genomic_DNA"/>
</dbReference>
<organism evidence="1">
    <name type="scientific">Tanacetum cinerariifolium</name>
    <name type="common">Dalmatian daisy</name>
    <name type="synonym">Chrysanthemum cinerariifolium</name>
    <dbReference type="NCBI Taxonomy" id="118510"/>
    <lineage>
        <taxon>Eukaryota</taxon>
        <taxon>Viridiplantae</taxon>
        <taxon>Streptophyta</taxon>
        <taxon>Embryophyta</taxon>
        <taxon>Tracheophyta</taxon>
        <taxon>Spermatophyta</taxon>
        <taxon>Magnoliopsida</taxon>
        <taxon>eudicotyledons</taxon>
        <taxon>Gunneridae</taxon>
        <taxon>Pentapetalae</taxon>
        <taxon>asterids</taxon>
        <taxon>campanulids</taxon>
        <taxon>Asterales</taxon>
        <taxon>Asteraceae</taxon>
        <taxon>Asteroideae</taxon>
        <taxon>Anthemideae</taxon>
        <taxon>Anthemidinae</taxon>
        <taxon>Tanacetum</taxon>
    </lineage>
</organism>
<evidence type="ECO:0000313" key="1">
    <source>
        <dbReference type="EMBL" id="GFD62457.1"/>
    </source>
</evidence>
<sequence>TSSETSTEFMQRFLRLAGFLGAAVGIEEEQAKNFQ</sequence>
<gene>
    <name evidence="1" type="ORF">Tci_934426</name>
</gene>
<protein>
    <submittedName>
        <fullName evidence="1">Zinc finger, CCHC-type, retrotransposon Gag domain protein</fullName>
    </submittedName>
</protein>
<comment type="caution">
    <text evidence="1">The sequence shown here is derived from an EMBL/GenBank/DDBJ whole genome shotgun (WGS) entry which is preliminary data.</text>
</comment>